<comment type="caution">
    <text evidence="2">The sequence shown here is derived from an EMBL/GenBank/DDBJ whole genome shotgun (WGS) entry which is preliminary data.</text>
</comment>
<proteinExistence type="predicted"/>
<reference evidence="2 3" key="1">
    <citation type="journal article" date="2020" name="Nature">
        <title>Six reference-quality genomes reveal evolution of bat adaptations.</title>
        <authorList>
            <person name="Jebb D."/>
            <person name="Huang Z."/>
            <person name="Pippel M."/>
            <person name="Hughes G.M."/>
            <person name="Lavrichenko K."/>
            <person name="Devanna P."/>
            <person name="Winkler S."/>
            <person name="Jermiin L.S."/>
            <person name="Skirmuntt E.C."/>
            <person name="Katzourakis A."/>
            <person name="Burkitt-Gray L."/>
            <person name="Ray D.A."/>
            <person name="Sullivan K.A.M."/>
            <person name="Roscito J.G."/>
            <person name="Kirilenko B.M."/>
            <person name="Davalos L.M."/>
            <person name="Corthals A.P."/>
            <person name="Power M.L."/>
            <person name="Jones G."/>
            <person name="Ransome R.D."/>
            <person name="Dechmann D.K.N."/>
            <person name="Locatelli A.G."/>
            <person name="Puechmaille S.J."/>
            <person name="Fedrigo O."/>
            <person name="Jarvis E.D."/>
            <person name="Hiller M."/>
            <person name="Vernes S.C."/>
            <person name="Myers E.W."/>
            <person name="Teeling E.C."/>
        </authorList>
    </citation>
    <scope>NUCLEOTIDE SEQUENCE [LARGE SCALE GENOMIC DNA]</scope>
    <source>
        <strain evidence="2">MRouAeg1</strain>
        <tissue evidence="2">Muscle</tissue>
    </source>
</reference>
<feature type="transmembrane region" description="Helical" evidence="1">
    <location>
        <begin position="15"/>
        <end position="34"/>
    </location>
</feature>
<dbReference type="SUPFAM" id="SSF56801">
    <property type="entry name" value="Acetyl-CoA synthetase-like"/>
    <property type="match status" value="2"/>
</dbReference>
<accession>A0A7J8GVK4</accession>
<keyword evidence="1" id="KW-1133">Transmembrane helix</keyword>
<evidence type="ECO:0000256" key="1">
    <source>
        <dbReference type="SAM" id="Phobius"/>
    </source>
</evidence>
<dbReference type="Gene3D" id="3.40.50.12780">
    <property type="entry name" value="N-terminal domain of ligase-like"/>
    <property type="match status" value="1"/>
</dbReference>
<dbReference type="InterPro" id="IPR042099">
    <property type="entry name" value="ANL_N_sf"/>
</dbReference>
<gene>
    <name evidence="2" type="ORF">HJG63_000011</name>
</gene>
<evidence type="ECO:0000313" key="3">
    <source>
        <dbReference type="Proteomes" id="UP000593571"/>
    </source>
</evidence>
<dbReference type="GO" id="GO:0030729">
    <property type="term" value="F:acetoacetate-CoA ligase activity"/>
    <property type="evidence" value="ECO:0007669"/>
    <property type="project" value="TreeGrafter"/>
</dbReference>
<keyword evidence="3" id="KW-1185">Reference proteome</keyword>
<protein>
    <submittedName>
        <fullName evidence="2">Acetoacetyl-CoA synthetase</fullName>
    </submittedName>
</protein>
<dbReference type="Proteomes" id="UP000593571">
    <property type="component" value="Unassembled WGS sequence"/>
</dbReference>
<dbReference type="GO" id="GO:0032024">
    <property type="term" value="P:positive regulation of insulin secretion"/>
    <property type="evidence" value="ECO:0007669"/>
    <property type="project" value="TreeGrafter"/>
</dbReference>
<keyword evidence="1" id="KW-0812">Transmembrane</keyword>
<dbReference type="EMBL" id="JACASE010000005">
    <property type="protein sequence ID" value="KAF6463629.1"/>
    <property type="molecule type" value="Genomic_DNA"/>
</dbReference>
<keyword evidence="1" id="KW-0472">Membrane</keyword>
<dbReference type="PANTHER" id="PTHR42921:SF1">
    <property type="entry name" value="ACETOACETYL-COA SYNTHETASE"/>
    <property type="match status" value="1"/>
</dbReference>
<name>A0A7J8GVK4_ROUAE</name>
<dbReference type="PANTHER" id="PTHR42921">
    <property type="entry name" value="ACETOACETYL-COA SYNTHETASE"/>
    <property type="match status" value="1"/>
</dbReference>
<sequence length="155" mass="17166">MTSSDVILYYTTVGWMMWNWVVSTLAIGAAVVLYDGSPLKPTPTVLWDLVDSLCISQYSKDGEERVVLFLKMASGHSFQPGLVRRVQDAIRAGLSARHVPSLVLETKGIPYTLNGKKVEVAVKRVIAGEPAENYAALSNPETLDWYRHVPELQGF</sequence>
<evidence type="ECO:0000313" key="2">
    <source>
        <dbReference type="EMBL" id="KAF6463629.1"/>
    </source>
</evidence>
<organism evidence="2 3">
    <name type="scientific">Rousettus aegyptiacus</name>
    <name type="common">Egyptian fruit bat</name>
    <name type="synonym">Pteropus aegyptiacus</name>
    <dbReference type="NCBI Taxonomy" id="9407"/>
    <lineage>
        <taxon>Eukaryota</taxon>
        <taxon>Metazoa</taxon>
        <taxon>Chordata</taxon>
        <taxon>Craniata</taxon>
        <taxon>Vertebrata</taxon>
        <taxon>Euteleostomi</taxon>
        <taxon>Mammalia</taxon>
        <taxon>Eutheria</taxon>
        <taxon>Laurasiatheria</taxon>
        <taxon>Chiroptera</taxon>
        <taxon>Yinpterochiroptera</taxon>
        <taxon>Pteropodoidea</taxon>
        <taxon>Pteropodidae</taxon>
        <taxon>Rousettinae</taxon>
        <taxon>Rousettus</taxon>
    </lineage>
</organism>
<dbReference type="AlphaFoldDB" id="A0A7J8GVK4"/>